<name>A0A1Y2LPP6_EPING</name>
<dbReference type="InterPro" id="IPR036047">
    <property type="entry name" value="F-box-like_dom_sf"/>
</dbReference>
<dbReference type="STRING" id="105696.A0A1Y2LPP6"/>
<dbReference type="Proteomes" id="UP000193240">
    <property type="component" value="Unassembled WGS sequence"/>
</dbReference>
<sequence length="464" mass="53568">MFLNPPSTNTAFNTLPIELNKAIAQHLDNDKDIISFRLICRGTNNAIDADNGSFWRYRFREKYAFKEGLPNKELRRVYQRRSKALRRGTALNFFRGYKRREQAALEVLRDLVVESFEGTIKIDEYGRPRCKNQDRLFEFIISSKILLQDRRAPPALQQPEETGAKEISPLLAAIRMICSCLLFEHDDMRYHVFAIEQLQRAAYAASNKAPIFEGPHLTDINMEWTMKCLDFFRYHMINEDASALSYTMEDLSPLQKPTAWQGALNNGAVPLSKTWKGTYSFLDPKEQRKLRNLSADNDSLEYFPDKNIDEGKIQSLKLDFEPGRQLKWPQAFEDRLHSLRGSVETDGPSKVQGRSQPKASKYTNLQFMGSGTDLDDDFNAIGWLNALPDQCGIPGWQRITFMKHFAEDLDYADSENLWAYEGVVLPGGRIMVGRWWFASEDTDRSRDYNGPFIFWAAEPDEFDE</sequence>
<dbReference type="SUPFAM" id="SSF81383">
    <property type="entry name" value="F-box domain"/>
    <property type="match status" value="1"/>
</dbReference>
<reference evidence="1 2" key="1">
    <citation type="journal article" date="2017" name="Genome Announc.">
        <title>Genome sequence of the saprophytic ascomycete Epicoccum nigrum ICMP 19927 strain isolated from New Zealand.</title>
        <authorList>
            <person name="Fokin M."/>
            <person name="Fleetwood D."/>
            <person name="Weir B.S."/>
            <person name="Villas-Boas S.G."/>
        </authorList>
    </citation>
    <scope>NUCLEOTIDE SEQUENCE [LARGE SCALE GENOMIC DNA]</scope>
    <source>
        <strain evidence="1 2">ICMP 19927</strain>
    </source>
</reference>
<protein>
    <recommendedName>
        <fullName evidence="3">F-box domain-containing protein</fullName>
    </recommendedName>
</protein>
<proteinExistence type="predicted"/>
<gene>
    <name evidence="1" type="ORF">B5807_09728</name>
</gene>
<dbReference type="InParanoid" id="A0A1Y2LPP6"/>
<dbReference type="EMBL" id="KZ107853">
    <property type="protein sequence ID" value="OSS45700.1"/>
    <property type="molecule type" value="Genomic_DNA"/>
</dbReference>
<dbReference type="OMA" id="GWQRITF"/>
<evidence type="ECO:0000313" key="2">
    <source>
        <dbReference type="Proteomes" id="UP000193240"/>
    </source>
</evidence>
<organism evidence="1 2">
    <name type="scientific">Epicoccum nigrum</name>
    <name type="common">Soil fungus</name>
    <name type="synonym">Epicoccum purpurascens</name>
    <dbReference type="NCBI Taxonomy" id="105696"/>
    <lineage>
        <taxon>Eukaryota</taxon>
        <taxon>Fungi</taxon>
        <taxon>Dikarya</taxon>
        <taxon>Ascomycota</taxon>
        <taxon>Pezizomycotina</taxon>
        <taxon>Dothideomycetes</taxon>
        <taxon>Pleosporomycetidae</taxon>
        <taxon>Pleosporales</taxon>
        <taxon>Pleosporineae</taxon>
        <taxon>Didymellaceae</taxon>
        <taxon>Epicoccum</taxon>
    </lineage>
</organism>
<keyword evidence="2" id="KW-1185">Reference proteome</keyword>
<accession>A0A1Y2LPP6</accession>
<dbReference type="AlphaFoldDB" id="A0A1Y2LPP6"/>
<evidence type="ECO:0008006" key="3">
    <source>
        <dbReference type="Google" id="ProtNLM"/>
    </source>
</evidence>
<evidence type="ECO:0000313" key="1">
    <source>
        <dbReference type="EMBL" id="OSS45700.1"/>
    </source>
</evidence>